<evidence type="ECO:0000313" key="1">
    <source>
        <dbReference type="EMBL" id="MEL0606661.1"/>
    </source>
</evidence>
<organism evidence="1 2">
    <name type="scientific">Pseudoalteromonas undina</name>
    <dbReference type="NCBI Taxonomy" id="43660"/>
    <lineage>
        <taxon>Bacteria</taxon>
        <taxon>Pseudomonadati</taxon>
        <taxon>Pseudomonadota</taxon>
        <taxon>Gammaproteobacteria</taxon>
        <taxon>Alteromonadales</taxon>
        <taxon>Pseudoalteromonadaceae</taxon>
        <taxon>Pseudoalteromonas</taxon>
    </lineage>
</organism>
<evidence type="ECO:0000313" key="2">
    <source>
        <dbReference type="Proteomes" id="UP001374952"/>
    </source>
</evidence>
<gene>
    <name evidence="1" type="ORF">V6250_21365</name>
</gene>
<proteinExistence type="predicted"/>
<feature type="non-terminal residue" evidence="1">
    <location>
        <position position="68"/>
    </location>
</feature>
<name>A0ACC6R9Y9_9GAMM</name>
<comment type="caution">
    <text evidence="1">The sequence shown here is derived from an EMBL/GenBank/DDBJ whole genome shotgun (WGS) entry which is preliminary data.</text>
</comment>
<keyword evidence="2" id="KW-1185">Reference proteome</keyword>
<protein>
    <submittedName>
        <fullName evidence="1">Glycosyltransferase</fullName>
    </submittedName>
</protein>
<dbReference type="Proteomes" id="UP001374952">
    <property type="component" value="Unassembled WGS sequence"/>
</dbReference>
<accession>A0ACC6R9Y9</accession>
<sequence>TTNDLHSDIAKRVIAAILRCDLSLFISRYEMELLNSVFMVEPSLLHHLRFMVDLSALPKSTIIFDERE</sequence>
<dbReference type="EMBL" id="JBAKAX010000374">
    <property type="protein sequence ID" value="MEL0606661.1"/>
    <property type="molecule type" value="Genomic_DNA"/>
</dbReference>
<reference evidence="1" key="1">
    <citation type="submission" date="2024-02" db="EMBL/GenBank/DDBJ databases">
        <title>Bacteria isolated from the canopy kelp, Nereocystis luetkeana.</title>
        <authorList>
            <person name="Pfister C.A."/>
            <person name="Younker I.T."/>
            <person name="Light S.H."/>
        </authorList>
    </citation>
    <scope>NUCLEOTIDE SEQUENCE</scope>
    <source>
        <strain evidence="1">TN.2.01</strain>
    </source>
</reference>
<feature type="non-terminal residue" evidence="1">
    <location>
        <position position="1"/>
    </location>
</feature>